<evidence type="ECO:0000313" key="2">
    <source>
        <dbReference type="Proteomes" id="UP001500443"/>
    </source>
</evidence>
<gene>
    <name evidence="1" type="ORF">GCM10009802_02980</name>
</gene>
<organism evidence="1 2">
    <name type="scientific">Streptomyces synnematoformans</name>
    <dbReference type="NCBI Taxonomy" id="415721"/>
    <lineage>
        <taxon>Bacteria</taxon>
        <taxon>Bacillati</taxon>
        <taxon>Actinomycetota</taxon>
        <taxon>Actinomycetes</taxon>
        <taxon>Kitasatosporales</taxon>
        <taxon>Streptomycetaceae</taxon>
        <taxon>Streptomyces</taxon>
    </lineage>
</organism>
<name>A0ABN2XCJ3_9ACTN</name>
<sequence>MTAIPETPEQPPVADAATPRVTWTDHSGRVWSLDHDFLDFHGAGWEWTGVTDPVTGPILHSTDGSGRREPLIGLLECAGLWQLPVGMPGDHAHLMDPLDEAFTPRGEWR</sequence>
<keyword evidence="2" id="KW-1185">Reference proteome</keyword>
<comment type="caution">
    <text evidence="1">The sequence shown here is derived from an EMBL/GenBank/DDBJ whole genome shotgun (WGS) entry which is preliminary data.</text>
</comment>
<proteinExistence type="predicted"/>
<evidence type="ECO:0000313" key="1">
    <source>
        <dbReference type="EMBL" id="GAA2107699.1"/>
    </source>
</evidence>
<protein>
    <submittedName>
        <fullName evidence="1">Uncharacterized protein</fullName>
    </submittedName>
</protein>
<reference evidence="1 2" key="1">
    <citation type="journal article" date="2019" name="Int. J. Syst. Evol. Microbiol.">
        <title>The Global Catalogue of Microorganisms (GCM) 10K type strain sequencing project: providing services to taxonomists for standard genome sequencing and annotation.</title>
        <authorList>
            <consortium name="The Broad Institute Genomics Platform"/>
            <consortium name="The Broad Institute Genome Sequencing Center for Infectious Disease"/>
            <person name="Wu L."/>
            <person name="Ma J."/>
        </authorList>
    </citation>
    <scope>NUCLEOTIDE SEQUENCE [LARGE SCALE GENOMIC DNA]</scope>
    <source>
        <strain evidence="1 2">JCM 15481</strain>
    </source>
</reference>
<accession>A0ABN2XCJ3</accession>
<dbReference type="EMBL" id="BAAAPF010000003">
    <property type="protein sequence ID" value="GAA2107699.1"/>
    <property type="molecule type" value="Genomic_DNA"/>
</dbReference>
<dbReference type="Proteomes" id="UP001500443">
    <property type="component" value="Unassembled WGS sequence"/>
</dbReference>
<dbReference type="RefSeq" id="WP_344287006.1">
    <property type="nucleotide sequence ID" value="NZ_BAAAPF010000003.1"/>
</dbReference>